<reference evidence="9 10" key="1">
    <citation type="submission" date="2007-06" db="EMBL/GenBank/DDBJ databases">
        <authorList>
            <person name="Shimkets L."/>
            <person name="Ferriera S."/>
            <person name="Johnson J."/>
            <person name="Kravitz S."/>
            <person name="Beeson K."/>
            <person name="Sutton G."/>
            <person name="Rogers Y.-H."/>
            <person name="Friedman R."/>
            <person name="Frazier M."/>
            <person name="Venter J.C."/>
        </authorList>
    </citation>
    <scope>NUCLEOTIDE SEQUENCE [LARGE SCALE GENOMIC DNA]</scope>
    <source>
        <strain evidence="9 10">SIR-1</strain>
    </source>
</reference>
<dbReference type="EMBL" id="ABCS01000019">
    <property type="protein sequence ID" value="EDM79424.1"/>
    <property type="molecule type" value="Genomic_DNA"/>
</dbReference>
<dbReference type="Pfam" id="PF09594">
    <property type="entry name" value="GT87"/>
    <property type="match status" value="1"/>
</dbReference>
<feature type="transmembrane region" description="Helical" evidence="8">
    <location>
        <begin position="230"/>
        <end position="253"/>
    </location>
</feature>
<organism evidence="9 10">
    <name type="scientific">Plesiocystis pacifica SIR-1</name>
    <dbReference type="NCBI Taxonomy" id="391625"/>
    <lineage>
        <taxon>Bacteria</taxon>
        <taxon>Pseudomonadati</taxon>
        <taxon>Myxococcota</taxon>
        <taxon>Polyangia</taxon>
        <taxon>Nannocystales</taxon>
        <taxon>Nannocystaceae</taxon>
        <taxon>Plesiocystis</taxon>
    </lineage>
</organism>
<sequence>MSEASPALVWARRITAAIAGLWLVLSLVAFALRLTFPLELEWMEGGTLHQAHRVRAGLPVYGPPSADFVPFLYTPLYPWLLAKLGSVLPLNYALARAVSVAAVIAIWAGLWRLVRDEGKAPSHAAAAVGLFAAGYVFGFRWLDVGRGDALFLALCLWGLVLLRHSDEDRDAERPGVRKALRGWLCAVGGGVLVALAFWTKQTAAIFVLASGVAGLLVSPRRVWAYAGTIALIDGGGVLLGQALTEGWLWTWIYETHQTHAFNAERFEKKTWGMFAHSAPALVVYALVLASAGVGGAWARGRELWRERSEGPLRRAWLLLREARATLYWGLFAAAGLLVSALGYSTQFAEPNAFIPGVCFVAALLGVTLPEGGGAWRSRLELLGLGTFGVQMLFALAVEPMYQPIQSHGLREGLADSYAWQDPQRTVPTRAQRDRARALRERVESLDEGELLALSRPWWSTLAGGPGHVGTMGINDVDPEARKALQGQLRQDLREGRFSAVWIEGRVPGWLANALRGWSVAERRHGDARVRPMTGYMSEAGMVSPWRGEQLLLVREPVEPDPPPEGAVVLADFESGRLEGVRVESGLAFGRRAARGYTPGLPPVGPHGGRYLLSSGHSRGRLEAEGVVVTEPFTLSAGSVVELAVGTSGARKGLAVELHRVDAAKGEAPVHRFELPRTHYDLQPVRWTVPEALDGEGAQLRLVDGSGEAALFVDDIRLLVP</sequence>
<evidence type="ECO:0000256" key="8">
    <source>
        <dbReference type="SAM" id="Phobius"/>
    </source>
</evidence>
<evidence type="ECO:0008006" key="11">
    <source>
        <dbReference type="Google" id="ProtNLM"/>
    </source>
</evidence>
<feature type="transmembrane region" description="Helical" evidence="8">
    <location>
        <begin position="144"/>
        <end position="162"/>
    </location>
</feature>
<comment type="caution">
    <text evidence="9">The sequence shown here is derived from an EMBL/GenBank/DDBJ whole genome shotgun (WGS) entry which is preliminary data.</text>
</comment>
<dbReference type="AlphaFoldDB" id="A6G3N7"/>
<comment type="subcellular location">
    <subcellularLocation>
        <location evidence="1">Cell membrane</location>
        <topology evidence="1">Multi-pass membrane protein</topology>
    </subcellularLocation>
</comment>
<feature type="transmembrane region" description="Helical" evidence="8">
    <location>
        <begin position="273"/>
        <end position="298"/>
    </location>
</feature>
<keyword evidence="3" id="KW-0808">Transferase</keyword>
<feature type="transmembrane region" description="Helical" evidence="8">
    <location>
        <begin position="352"/>
        <end position="369"/>
    </location>
</feature>
<feature type="transmembrane region" description="Helical" evidence="8">
    <location>
        <begin position="120"/>
        <end position="138"/>
    </location>
</feature>
<keyword evidence="10" id="KW-1185">Reference proteome</keyword>
<proteinExistence type="inferred from homology"/>
<feature type="transmembrane region" description="Helical" evidence="8">
    <location>
        <begin position="204"/>
        <end position="223"/>
    </location>
</feature>
<feature type="transmembrane region" description="Helical" evidence="8">
    <location>
        <begin position="182"/>
        <end position="198"/>
    </location>
</feature>
<feature type="transmembrane region" description="Helical" evidence="8">
    <location>
        <begin position="381"/>
        <end position="401"/>
    </location>
</feature>
<dbReference type="GO" id="GO:0005886">
    <property type="term" value="C:plasma membrane"/>
    <property type="evidence" value="ECO:0007669"/>
    <property type="project" value="UniProtKB-SubCell"/>
</dbReference>
<evidence type="ECO:0000256" key="3">
    <source>
        <dbReference type="ARBA" id="ARBA00022679"/>
    </source>
</evidence>
<dbReference type="Proteomes" id="UP000005801">
    <property type="component" value="Unassembled WGS sequence"/>
</dbReference>
<evidence type="ECO:0000313" key="10">
    <source>
        <dbReference type="Proteomes" id="UP000005801"/>
    </source>
</evidence>
<comment type="similarity">
    <text evidence="7">Belongs to the glycosyltransferase 87 family.</text>
</comment>
<keyword evidence="4 8" id="KW-0812">Transmembrane</keyword>
<evidence type="ECO:0000256" key="4">
    <source>
        <dbReference type="ARBA" id="ARBA00022692"/>
    </source>
</evidence>
<dbReference type="OrthoDB" id="3498905at2"/>
<evidence type="ECO:0000313" key="9">
    <source>
        <dbReference type="EMBL" id="EDM79424.1"/>
    </source>
</evidence>
<name>A6G3N7_9BACT</name>
<keyword evidence="6 8" id="KW-0472">Membrane</keyword>
<gene>
    <name evidence="9" type="ORF">PPSIR1_34897</name>
</gene>
<accession>A6G3N7</accession>
<dbReference type="eggNOG" id="COG1807">
    <property type="taxonomic scope" value="Bacteria"/>
</dbReference>
<protein>
    <recommendedName>
        <fullName evidence="11">Glycosyltransferase RgtA/B/C/D-like domain-containing protein</fullName>
    </recommendedName>
</protein>
<evidence type="ECO:0000256" key="5">
    <source>
        <dbReference type="ARBA" id="ARBA00022989"/>
    </source>
</evidence>
<keyword evidence="5 8" id="KW-1133">Transmembrane helix</keyword>
<evidence type="ECO:0000256" key="2">
    <source>
        <dbReference type="ARBA" id="ARBA00022475"/>
    </source>
</evidence>
<dbReference type="RefSeq" id="WP_006971336.1">
    <property type="nucleotide sequence ID" value="NZ_ABCS01000019.1"/>
</dbReference>
<feature type="transmembrane region" description="Helical" evidence="8">
    <location>
        <begin position="326"/>
        <end position="346"/>
    </location>
</feature>
<evidence type="ECO:0000256" key="1">
    <source>
        <dbReference type="ARBA" id="ARBA00004651"/>
    </source>
</evidence>
<keyword evidence="2" id="KW-1003">Cell membrane</keyword>
<evidence type="ECO:0000256" key="6">
    <source>
        <dbReference type="ARBA" id="ARBA00023136"/>
    </source>
</evidence>
<dbReference type="InterPro" id="IPR018584">
    <property type="entry name" value="GT87"/>
</dbReference>
<dbReference type="STRING" id="391625.PPSIR1_34897"/>
<evidence type="ECO:0000256" key="7">
    <source>
        <dbReference type="ARBA" id="ARBA00024033"/>
    </source>
</evidence>
<dbReference type="GO" id="GO:0016758">
    <property type="term" value="F:hexosyltransferase activity"/>
    <property type="evidence" value="ECO:0007669"/>
    <property type="project" value="InterPro"/>
</dbReference>
<feature type="transmembrane region" description="Helical" evidence="8">
    <location>
        <begin position="93"/>
        <end position="113"/>
    </location>
</feature>